<feature type="compositionally biased region" description="Low complexity" evidence="1">
    <location>
        <begin position="922"/>
        <end position="935"/>
    </location>
</feature>
<accession>A0A5E8BDV1</accession>
<feature type="compositionally biased region" description="Low complexity" evidence="1">
    <location>
        <begin position="481"/>
        <end position="497"/>
    </location>
</feature>
<evidence type="ECO:0000313" key="3">
    <source>
        <dbReference type="Proteomes" id="UP000398389"/>
    </source>
</evidence>
<feature type="compositionally biased region" description="Polar residues" evidence="1">
    <location>
        <begin position="680"/>
        <end position="690"/>
    </location>
</feature>
<feature type="region of interest" description="Disordered" evidence="1">
    <location>
        <begin position="303"/>
        <end position="408"/>
    </location>
</feature>
<feature type="compositionally biased region" description="Acidic residues" evidence="1">
    <location>
        <begin position="445"/>
        <end position="454"/>
    </location>
</feature>
<organism evidence="2 3">
    <name type="scientific">Magnusiomyces paraingens</name>
    <dbReference type="NCBI Taxonomy" id="2606893"/>
    <lineage>
        <taxon>Eukaryota</taxon>
        <taxon>Fungi</taxon>
        <taxon>Dikarya</taxon>
        <taxon>Ascomycota</taxon>
        <taxon>Saccharomycotina</taxon>
        <taxon>Dipodascomycetes</taxon>
        <taxon>Dipodascales</taxon>
        <taxon>Dipodascaceae</taxon>
        <taxon>Magnusiomyces</taxon>
    </lineage>
</organism>
<dbReference type="Pfam" id="PF08238">
    <property type="entry name" value="Sel1"/>
    <property type="match status" value="3"/>
</dbReference>
<feature type="region of interest" description="Disordered" evidence="1">
    <location>
        <begin position="835"/>
        <end position="859"/>
    </location>
</feature>
<feature type="region of interest" description="Disordered" evidence="1">
    <location>
        <begin position="630"/>
        <end position="742"/>
    </location>
</feature>
<proteinExistence type="predicted"/>
<dbReference type="GO" id="GO:0032153">
    <property type="term" value="C:cell division site"/>
    <property type="evidence" value="ECO:0007669"/>
    <property type="project" value="TreeGrafter"/>
</dbReference>
<feature type="compositionally biased region" description="Polar residues" evidence="1">
    <location>
        <begin position="726"/>
        <end position="742"/>
    </location>
</feature>
<feature type="compositionally biased region" description="Low complexity" evidence="1">
    <location>
        <begin position="504"/>
        <end position="514"/>
    </location>
</feature>
<feature type="compositionally biased region" description="Low complexity" evidence="1">
    <location>
        <begin position="1009"/>
        <end position="1018"/>
    </location>
</feature>
<dbReference type="InterPro" id="IPR052945">
    <property type="entry name" value="Mitotic_Regulator"/>
</dbReference>
<feature type="region of interest" description="Disordered" evidence="1">
    <location>
        <begin position="256"/>
        <end position="285"/>
    </location>
</feature>
<dbReference type="PANTHER" id="PTHR43628">
    <property type="entry name" value="ACTIVATOR OF C KINASE PROTEIN 1-RELATED"/>
    <property type="match status" value="1"/>
</dbReference>
<feature type="region of interest" description="Disordered" evidence="1">
    <location>
        <begin position="914"/>
        <end position="936"/>
    </location>
</feature>
<feature type="compositionally biased region" description="Pro residues" evidence="1">
    <location>
        <begin position="395"/>
        <end position="404"/>
    </location>
</feature>
<feature type="region of interest" description="Disordered" evidence="1">
    <location>
        <begin position="423"/>
        <end position="464"/>
    </location>
</feature>
<dbReference type="Proteomes" id="UP000398389">
    <property type="component" value="Unassembled WGS sequence"/>
</dbReference>
<feature type="region of interest" description="Disordered" evidence="1">
    <location>
        <begin position="477"/>
        <end position="580"/>
    </location>
</feature>
<dbReference type="RefSeq" id="XP_031852608.1">
    <property type="nucleotide sequence ID" value="XM_031996717.1"/>
</dbReference>
<name>A0A5E8BDV1_9ASCO</name>
<feature type="compositionally biased region" description="Low complexity" evidence="1">
    <location>
        <begin position="632"/>
        <end position="641"/>
    </location>
</feature>
<feature type="compositionally biased region" description="Low complexity" evidence="1">
    <location>
        <begin position="309"/>
        <end position="319"/>
    </location>
</feature>
<dbReference type="InterPro" id="IPR006597">
    <property type="entry name" value="Sel1-like"/>
</dbReference>
<feature type="compositionally biased region" description="Polar residues" evidence="1">
    <location>
        <begin position="515"/>
        <end position="524"/>
    </location>
</feature>
<protein>
    <submittedName>
        <fullName evidence="2">Uncharacterized protein</fullName>
    </submittedName>
</protein>
<feature type="compositionally biased region" description="Low complexity" evidence="1">
    <location>
        <begin position="784"/>
        <end position="814"/>
    </location>
</feature>
<gene>
    <name evidence="2" type="ORF">SAPINGB_P001997</name>
</gene>
<feature type="compositionally biased region" description="Low complexity" evidence="1">
    <location>
        <begin position="710"/>
        <end position="722"/>
    </location>
</feature>
<dbReference type="SMART" id="SM00671">
    <property type="entry name" value="SEL1"/>
    <property type="match status" value="3"/>
</dbReference>
<feature type="compositionally biased region" description="Polar residues" evidence="1">
    <location>
        <begin position="77"/>
        <end position="105"/>
    </location>
</feature>
<dbReference type="PANTHER" id="PTHR43628:SF1">
    <property type="entry name" value="CHITIN SYNTHASE REGULATORY FACTOR 2-RELATED"/>
    <property type="match status" value="1"/>
</dbReference>
<feature type="compositionally biased region" description="Low complexity" evidence="1">
    <location>
        <begin position="362"/>
        <end position="388"/>
    </location>
</feature>
<feature type="region of interest" description="Disordered" evidence="1">
    <location>
        <begin position="122"/>
        <end position="157"/>
    </location>
</feature>
<dbReference type="GeneID" id="43580817"/>
<feature type="compositionally biased region" description="Low complexity" evidence="1">
    <location>
        <begin position="423"/>
        <end position="444"/>
    </location>
</feature>
<feature type="compositionally biased region" description="Low complexity" evidence="1">
    <location>
        <begin position="54"/>
        <end position="76"/>
    </location>
</feature>
<feature type="compositionally biased region" description="Polar residues" evidence="1">
    <location>
        <begin position="556"/>
        <end position="576"/>
    </location>
</feature>
<feature type="region of interest" description="Disordered" evidence="1">
    <location>
        <begin position="1005"/>
        <end position="1089"/>
    </location>
</feature>
<dbReference type="EMBL" id="CABVLU010000002">
    <property type="protein sequence ID" value="VVT48883.1"/>
    <property type="molecule type" value="Genomic_DNA"/>
</dbReference>
<dbReference type="GO" id="GO:0010972">
    <property type="term" value="P:negative regulation of G2/M transition of mitotic cell cycle"/>
    <property type="evidence" value="ECO:0007669"/>
    <property type="project" value="TreeGrafter"/>
</dbReference>
<feature type="compositionally biased region" description="Polar residues" evidence="1">
    <location>
        <begin position="1354"/>
        <end position="1363"/>
    </location>
</feature>
<feature type="compositionally biased region" description="Low complexity" evidence="1">
    <location>
        <begin position="333"/>
        <end position="351"/>
    </location>
</feature>
<feature type="compositionally biased region" description="Polar residues" evidence="1">
    <location>
        <begin position="659"/>
        <end position="673"/>
    </location>
</feature>
<feature type="compositionally biased region" description="Polar residues" evidence="1">
    <location>
        <begin position="835"/>
        <end position="852"/>
    </location>
</feature>
<feature type="region of interest" description="Disordered" evidence="1">
    <location>
        <begin position="173"/>
        <end position="224"/>
    </location>
</feature>
<keyword evidence="3" id="KW-1185">Reference proteome</keyword>
<feature type="compositionally biased region" description="Polar residues" evidence="1">
    <location>
        <begin position="698"/>
        <end position="709"/>
    </location>
</feature>
<reference evidence="2 3" key="1">
    <citation type="submission" date="2019-09" db="EMBL/GenBank/DDBJ databases">
        <authorList>
            <person name="Brejova B."/>
        </authorList>
    </citation>
    <scope>NUCLEOTIDE SEQUENCE [LARGE SCALE GENOMIC DNA]</scope>
</reference>
<dbReference type="SUPFAM" id="SSF81901">
    <property type="entry name" value="HCP-like"/>
    <property type="match status" value="1"/>
</dbReference>
<feature type="region of interest" description="Disordered" evidence="1">
    <location>
        <begin position="1109"/>
        <end position="1162"/>
    </location>
</feature>
<dbReference type="OrthoDB" id="2148946at2759"/>
<feature type="compositionally biased region" description="Low complexity" evidence="1">
    <location>
        <begin position="256"/>
        <end position="280"/>
    </location>
</feature>
<evidence type="ECO:0000256" key="1">
    <source>
        <dbReference type="SAM" id="MobiDB-lite"/>
    </source>
</evidence>
<feature type="compositionally biased region" description="Basic residues" evidence="1">
    <location>
        <begin position="1033"/>
        <end position="1049"/>
    </location>
</feature>
<evidence type="ECO:0000313" key="2">
    <source>
        <dbReference type="EMBL" id="VVT48883.1"/>
    </source>
</evidence>
<dbReference type="Gene3D" id="1.25.40.10">
    <property type="entry name" value="Tetratricopeptide repeat domain"/>
    <property type="match status" value="2"/>
</dbReference>
<feature type="compositionally biased region" description="Low complexity" evidence="1">
    <location>
        <begin position="1131"/>
        <end position="1147"/>
    </location>
</feature>
<sequence length="1573" mass="167254">MFKRDHHNTDSQFVIVEKDPLSGQITEDHRTSHKILSGTSSLSSSPRAQSPVRALLSAQKSSSSLDNNNNNSNNNNHTNQQYISSPQSSTLYSLNSPAATSSAHNLGSKLREKLTKNLRPTSYLLNNSSSSNITSTTNLSSPSTPASPSPAISIPIHSPNMALTTTFSASSLSSSSSSPSSSSNPPLTPSSPGSYSSSSMSLPKHSILSSNNHHNSNTATSTSPSKYSALFHLASSSSSSSSSAAAAVGATSATSSYSLTSSSSPSSPSPMITISSPRSTLGPELNEPNKALLELLAVVDPTNERLNRSSNGSGDSKSSQIPDKLDPRKTQLASSIMSSFPSSQSRRAAPSVTAVNLPSVATTTTTTPSQPLQQQQQQHPGVQQQNQPMTSLPVSFPPELPPRPLSSQNITLSADYNYYSDNNYNNNNNSSNGNFGNINAMDDNNNNDDDDDDNQSYVSDADSFTIGDEKRLSVMVMSPGSNTSSFNGYNNNNNQPSTYEYSPQQQQQQQQQQQFNAPALTSSPVEVHLPQSPTWHHPAGNNGPDLIASSRAHGTLSPTYNPSSTLTTSGINTGNRSVSAESTASTASNLTSVSTVSNISQGTYLMDFGAAGDQQQSFPSTPHLVINKSRESVVSSTSDSVPHPILNVPKTRQQQQQQASQDGSTNNNNNTSHPDLPKIDTSTQTDNQDMWNLYPTDTPITPNQNHYNHSSVPPGSESSASVYSPELTQQQNHYRSVESTQDGAAHQHFYQQLQSTFPSSTAHINDVENKMAALTTAEPTGTYSHSSSSSNSNSNSITSQSVSDTLQQHQQQQQLYSKTTVPLSLMPRSPALDATVSSATVNTHTSVSNTGLPSPIRETSRQQPLYFDPASLSASDLTAQGSNNSSISLASSGYSYGMTPNASKLNVQQFQPTNNIFHPSSQQQQQQQQQRQMQMPSDDLIAQYNQELEVQEYQRLNAKTHQQALGKQFDLEIPAIKVNDMTHESLSSPHEPPQLQYSDSLREAAITTPSGPSSRSSSSPPPSAGKENSSSGKHGRHLLGIFKGHKKKTSNTPPASNAHSRDSSVEPPKNRKTSPYEGLIVQPSQEQVNEWEREAENLVLRLPGSDSLQPLPPFPSNSNGLYGSPVHADSDGSLSSDRDLLSPNAANSHHHHHHGTGGNSAAKKLSRFSALITGNASGNRNRSSSTSSVFSNVSDVSVHEDANVHLSPSKAAGATETNNTLSSNMMLHHDANVSSSSVNLTFSKDTDVTLHRAIDLHEAGRLTEAAELFRELADPDHTNHPLAQVLYGLSLRHGWGVEVNETLAFQYLRLAGKNSAMLHQIIAETGLSSQDGTTSAVTAVAAGATADSLPVTPVSGQYPSDQENNNNNNNNLTSTVIGSRARSRALSSAAVAAAAPAATAAELQSHALKAQPNSTAGLDALLPSAIVPPSSSFSTSSKGLAAGAPAAAAAAAATTTTTTANATATATTATTTSTGGFARGELTLATYELANCFRNGWGCDKDPAAALTYYEAAAHLGDPDAMYEAAWCYLNGFGTKGKKKDKYKAAQYYRMAESKGKHEVGNSWIWKEKYDPK</sequence>
<feature type="region of interest" description="Disordered" evidence="1">
    <location>
        <begin position="1350"/>
        <end position="1374"/>
    </location>
</feature>
<feature type="region of interest" description="Disordered" evidence="1">
    <location>
        <begin position="36"/>
        <end position="106"/>
    </location>
</feature>
<feature type="region of interest" description="Disordered" evidence="1">
    <location>
        <begin position="778"/>
        <end position="816"/>
    </location>
</feature>
<dbReference type="InterPro" id="IPR011990">
    <property type="entry name" value="TPR-like_helical_dom_sf"/>
</dbReference>
<feature type="compositionally biased region" description="Low complexity" evidence="1">
    <location>
        <begin position="36"/>
        <end position="45"/>
    </location>
</feature>